<proteinExistence type="predicted"/>
<evidence type="ECO:0000313" key="3">
    <source>
        <dbReference type="EMBL" id="ACZ40005.1"/>
    </source>
</evidence>
<reference evidence="3 4" key="2">
    <citation type="journal article" date="2010" name="Stand. Genomic Sci.">
        <title>Complete genome sequence of Desulfohalobium retbaense type strain (HR(100)).</title>
        <authorList>
            <person name="Spring S."/>
            <person name="Nolan M."/>
            <person name="Lapidus A."/>
            <person name="Glavina Del Rio T."/>
            <person name="Copeland A."/>
            <person name="Tice H."/>
            <person name="Cheng J.F."/>
            <person name="Lucas S."/>
            <person name="Land M."/>
            <person name="Chen F."/>
            <person name="Bruce D."/>
            <person name="Goodwin L."/>
            <person name="Pitluck S."/>
            <person name="Ivanova N."/>
            <person name="Mavromatis K."/>
            <person name="Mikhailova N."/>
            <person name="Pati A."/>
            <person name="Chen A."/>
            <person name="Palaniappan K."/>
            <person name="Hauser L."/>
            <person name="Chang Y.J."/>
            <person name="Jeffries C.D."/>
            <person name="Munk C."/>
            <person name="Kiss H."/>
            <person name="Chain P."/>
            <person name="Han C."/>
            <person name="Brettin T."/>
            <person name="Detter J.C."/>
            <person name="Schuler E."/>
            <person name="Goker M."/>
            <person name="Rohde M."/>
            <person name="Bristow J."/>
            <person name="Eisen J.A."/>
            <person name="Markowitz V."/>
            <person name="Hugenholtz P."/>
            <person name="Kyrpides N.C."/>
            <person name="Klenk H.P."/>
        </authorList>
    </citation>
    <scope>NUCLEOTIDE SEQUENCE [LARGE SCALE GENOMIC DNA]</scope>
    <source>
        <strain evidence="4">ATCC 49802 / DSM 20745 / S 6022</strain>
    </source>
</reference>
<dbReference type="GO" id="GO:0016491">
    <property type="term" value="F:oxidoreductase activity"/>
    <property type="evidence" value="ECO:0007669"/>
    <property type="project" value="UniProtKB-KW"/>
</dbReference>
<gene>
    <name evidence="3" type="ordered locus">Sthe_2591</name>
</gene>
<dbReference type="SMR" id="D1C862"/>
<evidence type="ECO:0000259" key="2">
    <source>
        <dbReference type="Pfam" id="PF01266"/>
    </source>
</evidence>
<dbReference type="Pfam" id="PF01266">
    <property type="entry name" value="DAO"/>
    <property type="match status" value="1"/>
</dbReference>
<dbReference type="SUPFAM" id="SSF51905">
    <property type="entry name" value="FAD/NAD(P)-binding domain"/>
    <property type="match status" value="1"/>
</dbReference>
<reference evidence="4" key="1">
    <citation type="submission" date="2009-11" db="EMBL/GenBank/DDBJ databases">
        <title>The complete chromosome 2 of Sphaerobacter thermophilus DSM 20745.</title>
        <authorList>
            <person name="Lucas S."/>
            <person name="Copeland A."/>
            <person name="Lapidus A."/>
            <person name="Glavina del Rio T."/>
            <person name="Dalin E."/>
            <person name="Tice H."/>
            <person name="Bruce D."/>
            <person name="Goodwin L."/>
            <person name="Pitluck S."/>
            <person name="Kyrpides N."/>
            <person name="Mavromatis K."/>
            <person name="Ivanova N."/>
            <person name="Mikhailova N."/>
            <person name="LaButti K.M."/>
            <person name="Clum A."/>
            <person name="Sun H.I."/>
            <person name="Brettin T."/>
            <person name="Detter J.C."/>
            <person name="Han C."/>
            <person name="Larimer F."/>
            <person name="Land M."/>
            <person name="Hauser L."/>
            <person name="Markowitz V."/>
            <person name="Cheng J.F."/>
            <person name="Hugenholtz P."/>
            <person name="Woyke T."/>
            <person name="Wu D."/>
            <person name="Steenblock K."/>
            <person name="Schneider S."/>
            <person name="Pukall R."/>
            <person name="Goeker M."/>
            <person name="Klenk H.P."/>
            <person name="Eisen J.A."/>
        </authorList>
    </citation>
    <scope>NUCLEOTIDE SEQUENCE [LARGE SCALE GENOMIC DNA]</scope>
    <source>
        <strain evidence="4">ATCC 49802 / DSM 20745 / S 6022</strain>
    </source>
</reference>
<dbReference type="InterPro" id="IPR036188">
    <property type="entry name" value="FAD/NAD-bd_sf"/>
</dbReference>
<name>D1C862_SPHTD</name>
<dbReference type="Proteomes" id="UP000002027">
    <property type="component" value="Chromosome 2"/>
</dbReference>
<evidence type="ECO:0000313" key="4">
    <source>
        <dbReference type="Proteomes" id="UP000002027"/>
    </source>
</evidence>
<dbReference type="STRING" id="479434.Sthe_2591"/>
<dbReference type="RefSeq" id="WP_012873044.1">
    <property type="nucleotide sequence ID" value="NC_013524.1"/>
</dbReference>
<dbReference type="Gene3D" id="3.30.9.10">
    <property type="entry name" value="D-Amino Acid Oxidase, subunit A, domain 2"/>
    <property type="match status" value="1"/>
</dbReference>
<keyword evidence="1" id="KW-0560">Oxidoreductase</keyword>
<dbReference type="EMBL" id="CP001824">
    <property type="protein sequence ID" value="ACZ40005.1"/>
    <property type="molecule type" value="Genomic_DNA"/>
</dbReference>
<dbReference type="AlphaFoldDB" id="D1C862"/>
<dbReference type="KEGG" id="sti:Sthe_2591"/>
<protein>
    <submittedName>
        <fullName evidence="3">FAD dependent oxidoreductase</fullName>
    </submittedName>
</protein>
<dbReference type="PANTHER" id="PTHR13847:SF287">
    <property type="entry name" value="FAD-DEPENDENT OXIDOREDUCTASE DOMAIN-CONTAINING PROTEIN 1"/>
    <property type="match status" value="1"/>
</dbReference>
<dbReference type="eggNOG" id="COG0665">
    <property type="taxonomic scope" value="Bacteria"/>
</dbReference>
<accession>D1C862</accession>
<dbReference type="GO" id="GO:0005737">
    <property type="term" value="C:cytoplasm"/>
    <property type="evidence" value="ECO:0007669"/>
    <property type="project" value="TreeGrafter"/>
</dbReference>
<evidence type="ECO:0000256" key="1">
    <source>
        <dbReference type="ARBA" id="ARBA00023002"/>
    </source>
</evidence>
<dbReference type="InParanoid" id="D1C862"/>
<dbReference type="HOGENOM" id="CLU_007884_4_1_0"/>
<dbReference type="PANTHER" id="PTHR13847">
    <property type="entry name" value="SARCOSINE DEHYDROGENASE-RELATED"/>
    <property type="match status" value="1"/>
</dbReference>
<organism evidence="3 4">
    <name type="scientific">Sphaerobacter thermophilus (strain ATCC 49802 / DSM 20745 / KCCM 41009 / NCIMB 13125 / S 6022)</name>
    <dbReference type="NCBI Taxonomy" id="479434"/>
    <lineage>
        <taxon>Bacteria</taxon>
        <taxon>Pseudomonadati</taxon>
        <taxon>Thermomicrobiota</taxon>
        <taxon>Thermomicrobia</taxon>
        <taxon>Sphaerobacterales</taxon>
        <taxon>Sphaerobacterineae</taxon>
        <taxon>Sphaerobacteraceae</taxon>
        <taxon>Sphaerobacter</taxon>
    </lineage>
</organism>
<sequence length="394" mass="43235">METADVVVVGAGANGTSIAYHLARAGVKRVVVVERRHLAAGATGKSGALVRTHYTNEPETRLAVESLKYFANWSDMVGGECGFQKVGLMVFVPPEYDHHLEANVAMHRELGANAHLLTPDQARELDPSLRLDDVVRVAYEPDSGFADPNATTYSFARAAMDLGVTFKLDTRVTRVLTEGNRVAGVETTAGTIAAPVVVVAAGAWANQLFEPLGIDLPLVPSYARVTVFRWALERSPRHMTYIDRINHTWARPVDGNCTLIGGEQGVRPAADPEAYSEAVSQDFVDYCRERLIARWPVMRHSTMRGNWAGILMRSADSRPIIDHLPQYEGLYCMTGDSGTSFKTAPAIGKCLAEWITEGQPKTVDLTPFRSTRFAEGKPWIDENDYGESQATISR</sequence>
<dbReference type="Gene3D" id="3.50.50.60">
    <property type="entry name" value="FAD/NAD(P)-binding domain"/>
    <property type="match status" value="1"/>
</dbReference>
<feature type="domain" description="FAD dependent oxidoreductase" evidence="2">
    <location>
        <begin position="5"/>
        <end position="354"/>
    </location>
</feature>
<keyword evidence="4" id="KW-1185">Reference proteome</keyword>
<dbReference type="InterPro" id="IPR006076">
    <property type="entry name" value="FAD-dep_OxRdtase"/>
</dbReference>